<name>A0AAV7P6P6_PLEWA</name>
<dbReference type="Proteomes" id="UP001066276">
    <property type="component" value="Chromosome 7"/>
</dbReference>
<protein>
    <submittedName>
        <fullName evidence="2">Uncharacterized protein</fullName>
    </submittedName>
</protein>
<sequence>MTCDITGRPRTMGKNVKGAKSKTSSPASKDLMLPGDERSMRVGLGAAINASSGVDNYGLAPVQGATFDGNDLERDPVSSIFSSSSASVTNRLQASSIE</sequence>
<evidence type="ECO:0000313" key="3">
    <source>
        <dbReference type="Proteomes" id="UP001066276"/>
    </source>
</evidence>
<dbReference type="AlphaFoldDB" id="A0AAV7P6P6"/>
<reference evidence="2" key="1">
    <citation type="journal article" date="2022" name="bioRxiv">
        <title>Sequencing and chromosome-scale assembly of the giantPleurodeles waltlgenome.</title>
        <authorList>
            <person name="Brown T."/>
            <person name="Elewa A."/>
            <person name="Iarovenko S."/>
            <person name="Subramanian E."/>
            <person name="Araus A.J."/>
            <person name="Petzold A."/>
            <person name="Susuki M."/>
            <person name="Suzuki K.-i.T."/>
            <person name="Hayashi T."/>
            <person name="Toyoda A."/>
            <person name="Oliveira C."/>
            <person name="Osipova E."/>
            <person name="Leigh N.D."/>
            <person name="Simon A."/>
            <person name="Yun M.H."/>
        </authorList>
    </citation>
    <scope>NUCLEOTIDE SEQUENCE</scope>
    <source>
        <strain evidence="2">20211129_DDA</strain>
        <tissue evidence="2">Liver</tissue>
    </source>
</reference>
<proteinExistence type="predicted"/>
<gene>
    <name evidence="2" type="ORF">NDU88_001010</name>
</gene>
<keyword evidence="3" id="KW-1185">Reference proteome</keyword>
<dbReference type="EMBL" id="JANPWB010000011">
    <property type="protein sequence ID" value="KAJ1122524.1"/>
    <property type="molecule type" value="Genomic_DNA"/>
</dbReference>
<feature type="region of interest" description="Disordered" evidence="1">
    <location>
        <begin position="1"/>
        <end position="34"/>
    </location>
</feature>
<evidence type="ECO:0000313" key="2">
    <source>
        <dbReference type="EMBL" id="KAJ1122524.1"/>
    </source>
</evidence>
<comment type="caution">
    <text evidence="2">The sequence shown here is derived from an EMBL/GenBank/DDBJ whole genome shotgun (WGS) entry which is preliminary data.</text>
</comment>
<evidence type="ECO:0000256" key="1">
    <source>
        <dbReference type="SAM" id="MobiDB-lite"/>
    </source>
</evidence>
<accession>A0AAV7P6P6</accession>
<organism evidence="2 3">
    <name type="scientific">Pleurodeles waltl</name>
    <name type="common">Iberian ribbed newt</name>
    <dbReference type="NCBI Taxonomy" id="8319"/>
    <lineage>
        <taxon>Eukaryota</taxon>
        <taxon>Metazoa</taxon>
        <taxon>Chordata</taxon>
        <taxon>Craniata</taxon>
        <taxon>Vertebrata</taxon>
        <taxon>Euteleostomi</taxon>
        <taxon>Amphibia</taxon>
        <taxon>Batrachia</taxon>
        <taxon>Caudata</taxon>
        <taxon>Salamandroidea</taxon>
        <taxon>Salamandridae</taxon>
        <taxon>Pleurodelinae</taxon>
        <taxon>Pleurodeles</taxon>
    </lineage>
</organism>